<dbReference type="OrthoDB" id="1137593at2"/>
<name>A0A402A047_9CHLR</name>
<reference evidence="3" key="1">
    <citation type="submission" date="2018-12" db="EMBL/GenBank/DDBJ databases">
        <title>Tengunoibacter tsumagoiensis gen. nov., sp. nov., Dictyobacter kobayashii sp. nov., D. alpinus sp. nov., and D. joshuensis sp. nov. and description of Dictyobacteraceae fam. nov. within the order Ktedonobacterales isolated from Tengu-no-mugimeshi.</title>
        <authorList>
            <person name="Wang C.M."/>
            <person name="Zheng Y."/>
            <person name="Sakai Y."/>
            <person name="Toyoda A."/>
            <person name="Minakuchi Y."/>
            <person name="Abe K."/>
            <person name="Yokota A."/>
            <person name="Yabe S."/>
        </authorList>
    </citation>
    <scope>NUCLEOTIDE SEQUENCE [LARGE SCALE GENOMIC DNA]</scope>
    <source>
        <strain evidence="3">Uno3</strain>
    </source>
</reference>
<dbReference type="Pfam" id="PF25873">
    <property type="entry name" value="WHD_MalT"/>
    <property type="match status" value="1"/>
</dbReference>
<evidence type="ECO:0000313" key="2">
    <source>
        <dbReference type="EMBL" id="GCE12422.1"/>
    </source>
</evidence>
<dbReference type="EMBL" id="BIFR01000001">
    <property type="protein sequence ID" value="GCE12422.1"/>
    <property type="molecule type" value="Genomic_DNA"/>
</dbReference>
<feature type="domain" description="HTH luxR-type" evidence="1">
    <location>
        <begin position="827"/>
        <end position="857"/>
    </location>
</feature>
<dbReference type="Pfam" id="PF17874">
    <property type="entry name" value="TPR_MalT"/>
    <property type="match status" value="1"/>
</dbReference>
<dbReference type="RefSeq" id="WP_126580048.1">
    <property type="nucleotide sequence ID" value="NZ_BIFR01000001.1"/>
</dbReference>
<dbReference type="InterPro" id="IPR000792">
    <property type="entry name" value="Tscrpt_reg_LuxR_C"/>
</dbReference>
<dbReference type="SUPFAM" id="SSF46894">
    <property type="entry name" value="C-terminal effector domain of the bipartite response regulators"/>
    <property type="match status" value="1"/>
</dbReference>
<dbReference type="Gene3D" id="1.25.40.10">
    <property type="entry name" value="Tetratricopeptide repeat domain"/>
    <property type="match status" value="1"/>
</dbReference>
<dbReference type="SUPFAM" id="SSF48452">
    <property type="entry name" value="TPR-like"/>
    <property type="match status" value="1"/>
</dbReference>
<evidence type="ECO:0000313" key="3">
    <source>
        <dbReference type="Proteomes" id="UP000287352"/>
    </source>
</evidence>
<dbReference type="Gene3D" id="3.40.50.300">
    <property type="entry name" value="P-loop containing nucleotide triphosphate hydrolases"/>
    <property type="match status" value="1"/>
</dbReference>
<dbReference type="Proteomes" id="UP000287352">
    <property type="component" value="Unassembled WGS sequence"/>
</dbReference>
<dbReference type="InterPro" id="IPR011990">
    <property type="entry name" value="TPR-like_helical_dom_sf"/>
</dbReference>
<dbReference type="AlphaFoldDB" id="A0A402A047"/>
<proteinExistence type="predicted"/>
<dbReference type="InterPro" id="IPR027417">
    <property type="entry name" value="P-loop_NTPase"/>
</dbReference>
<keyword evidence="3" id="KW-1185">Reference proteome</keyword>
<gene>
    <name evidence="2" type="ORF">KTT_22810</name>
</gene>
<protein>
    <submittedName>
        <fullName evidence="2">LuxR family transcriptional regulator</fullName>
    </submittedName>
</protein>
<dbReference type="PROSITE" id="PS50043">
    <property type="entry name" value="HTH_LUXR_2"/>
    <property type="match status" value="1"/>
</dbReference>
<dbReference type="GO" id="GO:0006355">
    <property type="term" value="P:regulation of DNA-templated transcription"/>
    <property type="evidence" value="ECO:0007669"/>
    <property type="project" value="InterPro"/>
</dbReference>
<dbReference type="InterPro" id="IPR016032">
    <property type="entry name" value="Sig_transdc_resp-reg_C-effctor"/>
</dbReference>
<accession>A0A402A047</accession>
<dbReference type="InterPro" id="IPR059106">
    <property type="entry name" value="WHD_MalT"/>
</dbReference>
<dbReference type="SUPFAM" id="SSF52540">
    <property type="entry name" value="P-loop containing nucleoside triphosphate hydrolases"/>
    <property type="match status" value="1"/>
</dbReference>
<sequence>MTEIIHNNTSQTTLLLTKYSIPFVQDRLVKRERLFALLDEGLSRRLTLISGLAGAGKTTLLSSWLASRSISSVAWITLDTGDNDPVRFWNYLLAALKKTFPDLHIDIPSFSSSPTLAELELVIAVLINSLAARAATIVIIMDDYQVIDNPVIQANMSLLIDHLPAHVHIYLAGRISFSLPLARLRARAQLLEIHSPDLRFRNDEINAFFHLTPECKLDNTEIALLEEKTEGWAAGLRLVSIFLRSLSHKSHFFAAFKGTHYSVADYLLTEVFYQQPEETQFFLLYTSVPQHMTSSLCDAITERHDSETMLVRLERANLFLFSLDTTHCWYRYHHLFSDFLRWYLKQKKPDFIPILLTRAIAWYVQHDMRLDAIELALIWRDFDQATDLLVSIADSLLERHELTTLLRLVEQLPPSHAKKYPQLLVCQCWALLTIGQVEAAERCLDLVSDMAVQPEVSYDIITIRMMITTLRGDTAQKFEQAAHTDQSPSWLHGVPSLQQGLLNVFHGDHIAGKKAFTEASQIGLKANNYYGALVATCQLATLEQAQGKLHQSANTYTKALQTAQVDTAFLDASPAHIGLAGILLEWNDLVEADEHIQCGIRQSQQSGNQATLLSSYLALAQLYQARGETTATEKTVQEIEGLLQAQKHSSFLLYLLADTIIRMYLLQNNISAARKWERFCLPATSPPLDPFSLFALCSAARLRLAEHNFHAALRMLDPLRQYAEANQFYGPLLTVLLLQARALHALAKQSQALTILARAFALAEPERYCRTFLETGTPMVHLVSQLLLAQNQGYLKAAKCSRHYVQSIFSLLVGEKQKTAQLIPVVAPSSHHLLSTRELEILQLIAYGFSNQEIALF</sequence>
<dbReference type="InterPro" id="IPR041617">
    <property type="entry name" value="TPR_MalT"/>
</dbReference>
<comment type="caution">
    <text evidence="2">The sequence shown here is derived from an EMBL/GenBank/DDBJ whole genome shotgun (WGS) entry which is preliminary data.</text>
</comment>
<organism evidence="2 3">
    <name type="scientific">Tengunoibacter tsumagoiensis</name>
    <dbReference type="NCBI Taxonomy" id="2014871"/>
    <lineage>
        <taxon>Bacteria</taxon>
        <taxon>Bacillati</taxon>
        <taxon>Chloroflexota</taxon>
        <taxon>Ktedonobacteria</taxon>
        <taxon>Ktedonobacterales</taxon>
        <taxon>Dictyobacteraceae</taxon>
        <taxon>Tengunoibacter</taxon>
    </lineage>
</organism>
<dbReference type="GO" id="GO:0003677">
    <property type="term" value="F:DNA binding"/>
    <property type="evidence" value="ECO:0007669"/>
    <property type="project" value="InterPro"/>
</dbReference>
<evidence type="ECO:0000259" key="1">
    <source>
        <dbReference type="PROSITE" id="PS50043"/>
    </source>
</evidence>